<organism evidence="2">
    <name type="scientific">Erwinia billingiae (strain Eb661)</name>
    <dbReference type="NCBI Taxonomy" id="634500"/>
    <lineage>
        <taxon>Bacteria</taxon>
        <taxon>Pseudomonadati</taxon>
        <taxon>Pseudomonadota</taxon>
        <taxon>Gammaproteobacteria</taxon>
        <taxon>Enterobacterales</taxon>
        <taxon>Erwiniaceae</taxon>
        <taxon>Erwinia</taxon>
    </lineage>
</organism>
<name>D8MK32_ERWBE</name>
<dbReference type="AlphaFoldDB" id="D8MK32"/>
<dbReference type="RefSeq" id="WP_013199997.1">
    <property type="nucleotide sequence ID" value="NC_014305.1"/>
</dbReference>
<evidence type="ECO:0000313" key="2">
    <source>
        <dbReference type="Proteomes" id="UP000008793"/>
    </source>
</evidence>
<dbReference type="EMBL" id="FP236830">
    <property type="protein sequence ID" value="CAX53630.1"/>
    <property type="molecule type" value="Genomic_DNA"/>
</dbReference>
<reference evidence="1 2" key="1">
    <citation type="journal article" date="2010" name="BMC Genomics">
        <title>Genome comparison of the epiphytic bacteria Erwinia billingiae and E. tasmaniensis with the pear pathogen E. pyrifoliae.</title>
        <authorList>
            <person name="Kube M."/>
            <person name="Migdoll A.M."/>
            <person name="Gehring I."/>
            <person name="Heitmann K."/>
            <person name="Mayer Y."/>
            <person name="Kuhl H."/>
            <person name="Knaust F."/>
            <person name="Geider K."/>
            <person name="Reinhardt R."/>
        </authorList>
    </citation>
    <scope>NUCLEOTIDE SEQUENCE [LARGE SCALE GENOMIC DNA]</scope>
    <source>
        <strain evidence="1 2">Eb661</strain>
        <plasmid evidence="1">pEB170</plasmid>
    </source>
</reference>
<keyword evidence="1" id="KW-0614">Plasmid</keyword>
<keyword evidence="2" id="KW-1185">Reference proteome</keyword>
<dbReference type="Proteomes" id="UP000008793">
    <property type="component" value="Plasmid pEB170"/>
</dbReference>
<dbReference type="KEGG" id="ebi:EbC_pEb17201770"/>
<proteinExistence type="predicted"/>
<sequence>MNTHNVNVKTATPESSKRWGETNLTEDQFFDLCEYVCANGKFCGWSGVDWQELSRYQAVAEPGDWPEGLTLYLADGWPVAVYQFDTGYTVIEKALLTAP</sequence>
<geneLocation type="plasmid" evidence="1 2">
    <name>pEB170</name>
</geneLocation>
<protein>
    <submittedName>
        <fullName evidence="1">Uncharacterized protein</fullName>
    </submittedName>
</protein>
<gene>
    <name evidence="1" type="ordered locus">EbC_pEb17201770</name>
</gene>
<dbReference type="HOGENOM" id="CLU_2261016_0_0_6"/>
<evidence type="ECO:0000313" key="1">
    <source>
        <dbReference type="EMBL" id="CAX53630.1"/>
    </source>
</evidence>
<dbReference type="GeneID" id="90509922"/>
<accession>D8MK32</accession>